<keyword evidence="2" id="KW-0132">Cell division</keyword>
<dbReference type="InterPro" id="IPR007235">
    <property type="entry name" value="Glyco_trans_28_C"/>
</dbReference>
<accession>E6PGT8</accession>
<dbReference type="EC" id="2.4.1.227" evidence="13"/>
<dbReference type="Pfam" id="PF03033">
    <property type="entry name" value="Glyco_transf_28"/>
    <property type="match status" value="1"/>
</dbReference>
<dbReference type="AlphaFoldDB" id="E6PGT8"/>
<name>E6PGT8_9ZZZZ</name>
<comment type="caution">
    <text evidence="13">The sequence shown here is derived from an EMBL/GenBank/DDBJ whole genome shotgun (WGS) entry which is preliminary data.</text>
</comment>
<evidence type="ECO:0000256" key="9">
    <source>
        <dbReference type="ARBA" id="ARBA00023316"/>
    </source>
</evidence>
<protein>
    <submittedName>
        <fullName evidence="13">UDP-N-acetylglucosamine-N-acetylmuramyl-(Pentapeptide)pyrophosphoryl-undecaprenol N-acetylglucosamine transferase</fullName>
        <ecNumber evidence="13">2.4.1.227</ecNumber>
    </submittedName>
</protein>
<feature type="domain" description="Glycosyl transferase family 28 C-terminal" evidence="12">
    <location>
        <begin position="195"/>
        <end position="337"/>
    </location>
</feature>
<feature type="domain" description="Glycosyltransferase family 28 N-terminal" evidence="11">
    <location>
        <begin position="3"/>
        <end position="148"/>
    </location>
</feature>
<dbReference type="EMBL" id="CABL01000014">
    <property type="protein sequence ID" value="CBH75676.1"/>
    <property type="molecule type" value="Genomic_DNA"/>
</dbReference>
<dbReference type="GO" id="GO:0009252">
    <property type="term" value="P:peptidoglycan biosynthetic process"/>
    <property type="evidence" value="ECO:0007669"/>
    <property type="project" value="UniProtKB-KW"/>
</dbReference>
<proteinExistence type="inferred from homology"/>
<keyword evidence="5" id="KW-0133">Cell shape</keyword>
<dbReference type="GO" id="GO:0051301">
    <property type="term" value="P:cell division"/>
    <property type="evidence" value="ECO:0007669"/>
    <property type="project" value="UniProtKB-KW"/>
</dbReference>
<evidence type="ECO:0000256" key="5">
    <source>
        <dbReference type="ARBA" id="ARBA00022960"/>
    </source>
</evidence>
<dbReference type="HAMAP" id="MF_00033">
    <property type="entry name" value="MurG"/>
    <property type="match status" value="1"/>
</dbReference>
<dbReference type="PANTHER" id="PTHR21015">
    <property type="entry name" value="UDP-N-ACETYLGLUCOSAMINE--N-ACETYLMURAMYL-(PENTAPEPTIDE) PYROPHOSPHORYL-UNDECAPRENOL N-ACETYLGLUCOSAMINE TRANSFERASE 1"/>
    <property type="match status" value="1"/>
</dbReference>
<dbReference type="GO" id="GO:0050511">
    <property type="term" value="F:undecaprenyldiphospho-muramoylpentapeptide beta-N-acetylglucosaminyltransferase activity"/>
    <property type="evidence" value="ECO:0007669"/>
    <property type="project" value="InterPro"/>
</dbReference>
<keyword evidence="1" id="KW-1003">Cell membrane</keyword>
<keyword evidence="6" id="KW-0573">Peptidoglycan synthesis</keyword>
<organism evidence="13">
    <name type="scientific">mine drainage metagenome</name>
    <dbReference type="NCBI Taxonomy" id="410659"/>
    <lineage>
        <taxon>unclassified sequences</taxon>
        <taxon>metagenomes</taxon>
        <taxon>ecological metagenomes</taxon>
    </lineage>
</organism>
<evidence type="ECO:0000256" key="10">
    <source>
        <dbReference type="SAM" id="Phobius"/>
    </source>
</evidence>
<evidence type="ECO:0000256" key="2">
    <source>
        <dbReference type="ARBA" id="ARBA00022618"/>
    </source>
</evidence>
<evidence type="ECO:0000313" key="13">
    <source>
        <dbReference type="EMBL" id="CBH75676.1"/>
    </source>
</evidence>
<sequence>MRILFAGGGTGGHIYPAIAIADALRERDGADTRIAFVGTADRLEARLVPQAGYPLHRITARPLRRDRLVALLGTALANGWGVMQALAVLLRERPDAIVATGGYVCFPLVVAARGLRALRLSRTKIALLEPNARPGLTNRLLAPFVDEIWGALPHGDPRFGDRYVRTGVPIRGSLRALPPRAAAMARLGLDPQRRTLLAMGGSQGARSLNDALVGAIAAGGLPAGWQVLHLTGEREYERVRARLPGAQGGGIRPYLDDPADAFAAADLVLARAGASTLAELVALALPAILVPYPHAAEDHQSENARALEAAGAAVAISDERLDAGSLGALLSTLCEPAALARLRAAIATFRTPDPTATILARIAALVGRNTPT</sequence>
<dbReference type="Pfam" id="PF04101">
    <property type="entry name" value="Glyco_tran_28_C"/>
    <property type="match status" value="1"/>
</dbReference>
<keyword evidence="10" id="KW-1133">Transmembrane helix</keyword>
<dbReference type="SUPFAM" id="SSF53756">
    <property type="entry name" value="UDP-Glycosyltransferase/glycogen phosphorylase"/>
    <property type="match status" value="1"/>
</dbReference>
<keyword evidence="10" id="KW-0812">Transmembrane</keyword>
<keyword evidence="8" id="KW-0131">Cell cycle</keyword>
<dbReference type="GO" id="GO:0071555">
    <property type="term" value="P:cell wall organization"/>
    <property type="evidence" value="ECO:0007669"/>
    <property type="project" value="UniProtKB-KW"/>
</dbReference>
<evidence type="ECO:0000256" key="3">
    <source>
        <dbReference type="ARBA" id="ARBA00022676"/>
    </source>
</evidence>
<dbReference type="CDD" id="cd03785">
    <property type="entry name" value="GT28_MurG"/>
    <property type="match status" value="1"/>
</dbReference>
<reference evidence="13" key="1">
    <citation type="submission" date="2009-10" db="EMBL/GenBank/DDBJ databases">
        <title>Diversity of trophic interactions inside an arsenic-rich microbial ecosystem.</title>
        <authorList>
            <person name="Bertin P.N."/>
            <person name="Heinrich-Salmeron A."/>
            <person name="Pelletier E."/>
            <person name="Goulhen-Chollet F."/>
            <person name="Arsene-Ploetze F."/>
            <person name="Gallien S."/>
            <person name="Calteau A."/>
            <person name="Vallenet D."/>
            <person name="Casiot C."/>
            <person name="Chane-Woon-Ming B."/>
            <person name="Giloteaux L."/>
            <person name="Barakat M."/>
            <person name="Bonnefoy V."/>
            <person name="Bruneel O."/>
            <person name="Chandler M."/>
            <person name="Cleiss J."/>
            <person name="Duran R."/>
            <person name="Elbaz-Poulichet F."/>
            <person name="Fonknechten N."/>
            <person name="Lauga B."/>
            <person name="Mornico D."/>
            <person name="Ortet P."/>
            <person name="Schaeffer C."/>
            <person name="Siguier P."/>
            <person name="Alexander Thil Smith A."/>
            <person name="Van Dorsselaer A."/>
            <person name="Weissenbach J."/>
            <person name="Medigue C."/>
            <person name="Le Paslier D."/>
        </authorList>
    </citation>
    <scope>NUCLEOTIDE SEQUENCE</scope>
</reference>
<evidence type="ECO:0000256" key="1">
    <source>
        <dbReference type="ARBA" id="ARBA00022475"/>
    </source>
</evidence>
<dbReference type="PANTHER" id="PTHR21015:SF22">
    <property type="entry name" value="GLYCOSYLTRANSFERASE"/>
    <property type="match status" value="1"/>
</dbReference>
<keyword evidence="7 10" id="KW-0472">Membrane</keyword>
<feature type="transmembrane region" description="Helical" evidence="10">
    <location>
        <begin position="96"/>
        <end position="115"/>
    </location>
</feature>
<evidence type="ECO:0000259" key="12">
    <source>
        <dbReference type="Pfam" id="PF04101"/>
    </source>
</evidence>
<keyword evidence="3 13" id="KW-0328">Glycosyltransferase</keyword>
<keyword evidence="9" id="KW-0961">Cell wall biogenesis/degradation</keyword>
<gene>
    <name evidence="13" type="primary">murG</name>
    <name evidence="13" type="ORF">CARN1_2539</name>
</gene>
<keyword evidence="4 13" id="KW-0808">Transferase</keyword>
<dbReference type="InterPro" id="IPR004276">
    <property type="entry name" value="GlycoTrans_28_N"/>
</dbReference>
<dbReference type="GO" id="GO:0005975">
    <property type="term" value="P:carbohydrate metabolic process"/>
    <property type="evidence" value="ECO:0007669"/>
    <property type="project" value="InterPro"/>
</dbReference>
<dbReference type="InterPro" id="IPR006009">
    <property type="entry name" value="GlcNAc_MurG"/>
</dbReference>
<feature type="transmembrane region" description="Helical" evidence="10">
    <location>
        <begin position="68"/>
        <end position="90"/>
    </location>
</feature>
<dbReference type="GO" id="GO:0008360">
    <property type="term" value="P:regulation of cell shape"/>
    <property type="evidence" value="ECO:0007669"/>
    <property type="project" value="UniProtKB-KW"/>
</dbReference>
<dbReference type="Gene3D" id="3.40.50.2000">
    <property type="entry name" value="Glycogen Phosphorylase B"/>
    <property type="match status" value="2"/>
</dbReference>
<evidence type="ECO:0000259" key="11">
    <source>
        <dbReference type="Pfam" id="PF03033"/>
    </source>
</evidence>
<evidence type="ECO:0000256" key="4">
    <source>
        <dbReference type="ARBA" id="ARBA00022679"/>
    </source>
</evidence>
<evidence type="ECO:0000256" key="7">
    <source>
        <dbReference type="ARBA" id="ARBA00023136"/>
    </source>
</evidence>
<evidence type="ECO:0000256" key="8">
    <source>
        <dbReference type="ARBA" id="ARBA00023306"/>
    </source>
</evidence>
<evidence type="ECO:0000256" key="6">
    <source>
        <dbReference type="ARBA" id="ARBA00022984"/>
    </source>
</evidence>